<dbReference type="Pfam" id="PF12511">
    <property type="entry name" value="DUF3716"/>
    <property type="match status" value="1"/>
</dbReference>
<protein>
    <submittedName>
        <fullName evidence="2">Uncharacterized protein</fullName>
    </submittedName>
</protein>
<dbReference type="AlphaFoldDB" id="A0A1L9REM1"/>
<evidence type="ECO:0000313" key="3">
    <source>
        <dbReference type="Proteomes" id="UP000184383"/>
    </source>
</evidence>
<accession>A0A1L9REM1</accession>
<dbReference type="Proteomes" id="UP000184383">
    <property type="component" value="Unassembled WGS sequence"/>
</dbReference>
<dbReference type="InterPro" id="IPR022190">
    <property type="entry name" value="DUF3716"/>
</dbReference>
<organism evidence="2 3">
    <name type="scientific">Aspergillus wentii DTO 134E9</name>
    <dbReference type="NCBI Taxonomy" id="1073089"/>
    <lineage>
        <taxon>Eukaryota</taxon>
        <taxon>Fungi</taxon>
        <taxon>Dikarya</taxon>
        <taxon>Ascomycota</taxon>
        <taxon>Pezizomycotina</taxon>
        <taxon>Eurotiomycetes</taxon>
        <taxon>Eurotiomycetidae</taxon>
        <taxon>Eurotiales</taxon>
        <taxon>Aspergillaceae</taxon>
        <taxon>Aspergillus</taxon>
        <taxon>Aspergillus subgen. Cremei</taxon>
    </lineage>
</organism>
<feature type="compositionally biased region" description="Low complexity" evidence="1">
    <location>
        <begin position="158"/>
        <end position="175"/>
    </location>
</feature>
<evidence type="ECO:0000256" key="1">
    <source>
        <dbReference type="SAM" id="MobiDB-lite"/>
    </source>
</evidence>
<feature type="compositionally biased region" description="Low complexity" evidence="1">
    <location>
        <begin position="189"/>
        <end position="202"/>
    </location>
</feature>
<dbReference type="EMBL" id="KV878214">
    <property type="protein sequence ID" value="OJJ33366.1"/>
    <property type="molecule type" value="Genomic_DNA"/>
</dbReference>
<dbReference type="GeneID" id="63754458"/>
<name>A0A1L9REM1_ASPWE</name>
<feature type="region of interest" description="Disordered" evidence="1">
    <location>
        <begin position="154"/>
        <end position="219"/>
    </location>
</feature>
<dbReference type="VEuPathDB" id="FungiDB:ASPWEDRAFT_619920"/>
<dbReference type="RefSeq" id="XP_040687043.1">
    <property type="nucleotide sequence ID" value="XM_040838610.1"/>
</dbReference>
<keyword evidence="3" id="KW-1185">Reference proteome</keyword>
<proteinExistence type="predicted"/>
<reference evidence="3" key="1">
    <citation type="journal article" date="2017" name="Genome Biol.">
        <title>Comparative genomics reveals high biological diversity and specific adaptations in the industrially and medically important fungal genus Aspergillus.</title>
        <authorList>
            <person name="de Vries R.P."/>
            <person name="Riley R."/>
            <person name="Wiebenga A."/>
            <person name="Aguilar-Osorio G."/>
            <person name="Amillis S."/>
            <person name="Uchima C.A."/>
            <person name="Anderluh G."/>
            <person name="Asadollahi M."/>
            <person name="Askin M."/>
            <person name="Barry K."/>
            <person name="Battaglia E."/>
            <person name="Bayram O."/>
            <person name="Benocci T."/>
            <person name="Braus-Stromeyer S.A."/>
            <person name="Caldana C."/>
            <person name="Canovas D."/>
            <person name="Cerqueira G.C."/>
            <person name="Chen F."/>
            <person name="Chen W."/>
            <person name="Choi C."/>
            <person name="Clum A."/>
            <person name="Dos Santos R.A."/>
            <person name="Damasio A.R."/>
            <person name="Diallinas G."/>
            <person name="Emri T."/>
            <person name="Fekete E."/>
            <person name="Flipphi M."/>
            <person name="Freyberg S."/>
            <person name="Gallo A."/>
            <person name="Gournas C."/>
            <person name="Habgood R."/>
            <person name="Hainaut M."/>
            <person name="Harispe M.L."/>
            <person name="Henrissat B."/>
            <person name="Hilden K.S."/>
            <person name="Hope R."/>
            <person name="Hossain A."/>
            <person name="Karabika E."/>
            <person name="Karaffa L."/>
            <person name="Karanyi Z."/>
            <person name="Krasevec N."/>
            <person name="Kuo A."/>
            <person name="Kusch H."/>
            <person name="LaButti K."/>
            <person name="Lagendijk E.L."/>
            <person name="Lapidus A."/>
            <person name="Levasseur A."/>
            <person name="Lindquist E."/>
            <person name="Lipzen A."/>
            <person name="Logrieco A.F."/>
            <person name="MacCabe A."/>
            <person name="Maekelae M.R."/>
            <person name="Malavazi I."/>
            <person name="Melin P."/>
            <person name="Meyer V."/>
            <person name="Mielnichuk N."/>
            <person name="Miskei M."/>
            <person name="Molnar A.P."/>
            <person name="Mule G."/>
            <person name="Ngan C.Y."/>
            <person name="Orejas M."/>
            <person name="Orosz E."/>
            <person name="Ouedraogo J.P."/>
            <person name="Overkamp K.M."/>
            <person name="Park H.-S."/>
            <person name="Perrone G."/>
            <person name="Piumi F."/>
            <person name="Punt P.J."/>
            <person name="Ram A.F."/>
            <person name="Ramon A."/>
            <person name="Rauscher S."/>
            <person name="Record E."/>
            <person name="Riano-Pachon D.M."/>
            <person name="Robert V."/>
            <person name="Roehrig J."/>
            <person name="Ruller R."/>
            <person name="Salamov A."/>
            <person name="Salih N.S."/>
            <person name="Samson R.A."/>
            <person name="Sandor E."/>
            <person name="Sanguinetti M."/>
            <person name="Schuetze T."/>
            <person name="Sepcic K."/>
            <person name="Shelest E."/>
            <person name="Sherlock G."/>
            <person name="Sophianopoulou V."/>
            <person name="Squina F.M."/>
            <person name="Sun H."/>
            <person name="Susca A."/>
            <person name="Todd R.B."/>
            <person name="Tsang A."/>
            <person name="Unkles S.E."/>
            <person name="van de Wiele N."/>
            <person name="van Rossen-Uffink D."/>
            <person name="Oliveira J.V."/>
            <person name="Vesth T.C."/>
            <person name="Visser J."/>
            <person name="Yu J.-H."/>
            <person name="Zhou M."/>
            <person name="Andersen M.R."/>
            <person name="Archer D.B."/>
            <person name="Baker S.E."/>
            <person name="Benoit I."/>
            <person name="Brakhage A.A."/>
            <person name="Braus G.H."/>
            <person name="Fischer R."/>
            <person name="Frisvad J.C."/>
            <person name="Goldman G.H."/>
            <person name="Houbraken J."/>
            <person name="Oakley B."/>
            <person name="Pocsi I."/>
            <person name="Scazzocchio C."/>
            <person name="Seiboth B."/>
            <person name="vanKuyk P.A."/>
            <person name="Wortman J."/>
            <person name="Dyer P.S."/>
            <person name="Grigoriev I.V."/>
        </authorList>
    </citation>
    <scope>NUCLEOTIDE SEQUENCE [LARGE SCALE GENOMIC DNA]</scope>
    <source>
        <strain evidence="3">DTO 134E9</strain>
    </source>
</reference>
<sequence length="233" mass="24038">MPETRSAVQSSSAAPTASSANATYLSSFGIGPDSFPLAKVAAQSSRIASLPFKRSLNFRFDDEGKRRICKITSQSCNTAAWVQTRGVEHQYACASYADGDGPFATCVTLTLNDREVFRGAGANCSFHSRGSRCTFYGSRAGSANLDDSIFSRTAETDSAPSAQPSLPGPSSSQSLVPEPAVSGPAVPGASASQPALPSASASGTAAPKTSASMPEVPKPLVGSTVTLHTYIVY</sequence>
<evidence type="ECO:0000313" key="2">
    <source>
        <dbReference type="EMBL" id="OJJ33366.1"/>
    </source>
</evidence>
<gene>
    <name evidence="2" type="ORF">ASPWEDRAFT_619920</name>
</gene>